<dbReference type="InParanoid" id="A0A1J7IRR3"/>
<dbReference type="Gene3D" id="3.30.710.10">
    <property type="entry name" value="Potassium Channel Kv1.1, Chain A"/>
    <property type="match status" value="1"/>
</dbReference>
<evidence type="ECO:0000313" key="2">
    <source>
        <dbReference type="EMBL" id="OIW30037.1"/>
    </source>
</evidence>
<proteinExistence type="predicted"/>
<dbReference type="OrthoDB" id="5275938at2759"/>
<accession>A0A1J7IRR3</accession>
<dbReference type="AlphaFoldDB" id="A0A1J7IRR3"/>
<sequence length="448" mass="50537">MSVPVAAMLPGDFGKDYHPRWGEPSEKVIFDDDGDLRLIVGPDKVSFIVCSKALARASKIFKHMLFGGFAESKPADNAEWVVELPEDDVNGMHILMDIVHGNIDKVPTDIYDNPGTMIDMSVHDRGNFFKTDYDVSAIVRGVAVAADKYDLVHVLHPWANAWLEDACRKYHRLDIYHAHWHKWRENVIWSAWALGDELLLNLELNHVVRTARLGKPGSKEQDEEDSTVVADGDGDDDMISEDEENEENDDVIPTGDENGDIISDAEANDDIISEYLYEDDDDVLIAYDVDGNVTDLGLSRKLANMRMGFAEQIATARRNLLASMLKPVKTLHDLLVAHQCTCRPTGREILVSDLLFELFLDDDIDIRDNAYLKDFKGTIGEFHLLVLNVLGKIKQPLPFLNFGETIQKVEAAYAFQFRAGPLISLSDVQVTRLERQRQKSKVASYWIH</sequence>
<reference evidence="2 3" key="1">
    <citation type="submission" date="2016-10" db="EMBL/GenBank/DDBJ databases">
        <title>Draft genome sequence of Coniochaeta ligniaria NRRL30616, a lignocellulolytic fungus for bioabatement of inhibitors in plant biomass hydrolysates.</title>
        <authorList>
            <consortium name="DOE Joint Genome Institute"/>
            <person name="Jimenez D.J."/>
            <person name="Hector R.E."/>
            <person name="Riley R."/>
            <person name="Sun H."/>
            <person name="Grigoriev I.V."/>
            <person name="Van Elsas J.D."/>
            <person name="Nichols N.N."/>
        </authorList>
    </citation>
    <scope>NUCLEOTIDE SEQUENCE [LARGE SCALE GENOMIC DNA]</scope>
    <source>
        <strain evidence="2 3">NRRL 30616</strain>
    </source>
</reference>
<dbReference type="Proteomes" id="UP000182658">
    <property type="component" value="Unassembled WGS sequence"/>
</dbReference>
<gene>
    <name evidence="2" type="ORF">CONLIGDRAFT_644067</name>
</gene>
<dbReference type="InterPro" id="IPR011333">
    <property type="entry name" value="SKP1/BTB/POZ_sf"/>
</dbReference>
<feature type="compositionally biased region" description="Acidic residues" evidence="1">
    <location>
        <begin position="221"/>
        <end position="250"/>
    </location>
</feature>
<dbReference type="STRING" id="1408157.A0A1J7IRR3"/>
<feature type="region of interest" description="Disordered" evidence="1">
    <location>
        <begin position="215"/>
        <end position="260"/>
    </location>
</feature>
<evidence type="ECO:0008006" key="4">
    <source>
        <dbReference type="Google" id="ProtNLM"/>
    </source>
</evidence>
<protein>
    <recommendedName>
        <fullName evidence="4">BTB domain-containing protein</fullName>
    </recommendedName>
</protein>
<name>A0A1J7IRR3_9PEZI</name>
<organism evidence="2 3">
    <name type="scientific">Coniochaeta ligniaria NRRL 30616</name>
    <dbReference type="NCBI Taxonomy" id="1408157"/>
    <lineage>
        <taxon>Eukaryota</taxon>
        <taxon>Fungi</taxon>
        <taxon>Dikarya</taxon>
        <taxon>Ascomycota</taxon>
        <taxon>Pezizomycotina</taxon>
        <taxon>Sordariomycetes</taxon>
        <taxon>Sordariomycetidae</taxon>
        <taxon>Coniochaetales</taxon>
        <taxon>Coniochaetaceae</taxon>
        <taxon>Coniochaeta</taxon>
    </lineage>
</organism>
<keyword evidence="3" id="KW-1185">Reference proteome</keyword>
<evidence type="ECO:0000256" key="1">
    <source>
        <dbReference type="SAM" id="MobiDB-lite"/>
    </source>
</evidence>
<dbReference type="EMBL" id="KV875097">
    <property type="protein sequence ID" value="OIW30037.1"/>
    <property type="molecule type" value="Genomic_DNA"/>
</dbReference>
<evidence type="ECO:0000313" key="3">
    <source>
        <dbReference type="Proteomes" id="UP000182658"/>
    </source>
</evidence>